<dbReference type="AlphaFoldDB" id="A0A2J5I7C3"/>
<keyword evidence="2" id="KW-1185">Reference proteome</keyword>
<evidence type="ECO:0000313" key="2">
    <source>
        <dbReference type="Proteomes" id="UP000235023"/>
    </source>
</evidence>
<reference evidence="2" key="1">
    <citation type="submission" date="2017-12" db="EMBL/GenBank/DDBJ databases">
        <authorList>
            <consortium name="DOE Joint Genome Institute"/>
            <person name="Mondo S.J."/>
            <person name="Kjaerbolling I."/>
            <person name="Vesth T.C."/>
            <person name="Frisvad J.C."/>
            <person name="Nybo J.L."/>
            <person name="Theobald S."/>
            <person name="Kuo A."/>
            <person name="Bowyer P."/>
            <person name="Matsuda Y."/>
            <person name="Lyhne E.K."/>
            <person name="Kogle M.E."/>
            <person name="Clum A."/>
            <person name="Lipzen A."/>
            <person name="Salamov A."/>
            <person name="Ngan C.Y."/>
            <person name="Daum C."/>
            <person name="Chiniquy J."/>
            <person name="Barry K."/>
            <person name="LaButti K."/>
            <person name="Haridas S."/>
            <person name="Simmons B.A."/>
            <person name="Magnuson J.K."/>
            <person name="Mortensen U.H."/>
            <person name="Larsen T.O."/>
            <person name="Grigoriev I.V."/>
            <person name="Baker S.E."/>
            <person name="Andersen M.R."/>
            <person name="Nordberg H.P."/>
            <person name="Cantor M.N."/>
            <person name="Hua S.X."/>
        </authorList>
    </citation>
    <scope>NUCLEOTIDE SEQUENCE [LARGE SCALE GENOMIC DNA]</scope>
    <source>
        <strain evidence="2">IBT 19404</strain>
    </source>
</reference>
<organism evidence="1 2">
    <name type="scientific">Aspergillus taichungensis</name>
    <dbReference type="NCBI Taxonomy" id="482145"/>
    <lineage>
        <taxon>Eukaryota</taxon>
        <taxon>Fungi</taxon>
        <taxon>Dikarya</taxon>
        <taxon>Ascomycota</taxon>
        <taxon>Pezizomycotina</taxon>
        <taxon>Eurotiomycetes</taxon>
        <taxon>Eurotiomycetidae</taxon>
        <taxon>Eurotiales</taxon>
        <taxon>Aspergillaceae</taxon>
        <taxon>Aspergillus</taxon>
        <taxon>Aspergillus subgen. Circumdati</taxon>
    </lineage>
</organism>
<dbReference type="EMBL" id="KZ559501">
    <property type="protein sequence ID" value="PLN85897.1"/>
    <property type="molecule type" value="Genomic_DNA"/>
</dbReference>
<proteinExistence type="predicted"/>
<name>A0A2J5I7C3_9EURO</name>
<evidence type="ECO:0000313" key="1">
    <source>
        <dbReference type="EMBL" id="PLN85897.1"/>
    </source>
</evidence>
<accession>A0A2J5I7C3</accession>
<sequence length="75" mass="8588">MKRDSLSDLSTIEFGNRVQVGISLQKRNSLWRWWEQMQAAAYTFPADIPLFLRTGTISIRPLPPPLLAKRGFTPT</sequence>
<gene>
    <name evidence="1" type="ORF">BDW42DRAFT_159606</name>
</gene>
<dbReference type="Proteomes" id="UP000235023">
    <property type="component" value="Unassembled WGS sequence"/>
</dbReference>
<protein>
    <submittedName>
        <fullName evidence="1">Uncharacterized protein</fullName>
    </submittedName>
</protein>